<keyword evidence="9" id="KW-1185">Reference proteome</keyword>
<dbReference type="RefSeq" id="WP_290236754.1">
    <property type="nucleotide sequence ID" value="NZ_JAUFPZ010000002.1"/>
</dbReference>
<dbReference type="SMART" id="SM00387">
    <property type="entry name" value="HATPase_c"/>
    <property type="match status" value="1"/>
</dbReference>
<keyword evidence="8" id="KW-0067">ATP-binding</keyword>
<dbReference type="SMART" id="SM00388">
    <property type="entry name" value="HisKA"/>
    <property type="match status" value="1"/>
</dbReference>
<organism evidence="8 9">
    <name type="scientific">Zunongwangia endophytica</name>
    <dbReference type="NCBI Taxonomy" id="1808945"/>
    <lineage>
        <taxon>Bacteria</taxon>
        <taxon>Pseudomonadati</taxon>
        <taxon>Bacteroidota</taxon>
        <taxon>Flavobacteriia</taxon>
        <taxon>Flavobacteriales</taxon>
        <taxon>Flavobacteriaceae</taxon>
        <taxon>Zunongwangia</taxon>
    </lineage>
</organism>
<dbReference type="InterPro" id="IPR050351">
    <property type="entry name" value="BphY/WalK/GraS-like"/>
</dbReference>
<dbReference type="EMBL" id="JBHSAS010000012">
    <property type="protein sequence ID" value="MFC4029043.1"/>
    <property type="molecule type" value="Genomic_DNA"/>
</dbReference>
<dbReference type="Proteomes" id="UP001595793">
    <property type="component" value="Unassembled WGS sequence"/>
</dbReference>
<protein>
    <recommendedName>
        <fullName evidence="2">histidine kinase</fullName>
        <ecNumber evidence="2">2.7.13.3</ecNumber>
    </recommendedName>
</protein>
<feature type="domain" description="Histidine kinase" evidence="7">
    <location>
        <begin position="141"/>
        <end position="350"/>
    </location>
</feature>
<evidence type="ECO:0000256" key="6">
    <source>
        <dbReference type="SAM" id="Coils"/>
    </source>
</evidence>
<keyword evidence="3" id="KW-0597">Phosphoprotein</keyword>
<evidence type="ECO:0000256" key="5">
    <source>
        <dbReference type="ARBA" id="ARBA00022777"/>
    </source>
</evidence>
<comment type="caution">
    <text evidence="8">The sequence shown here is derived from an EMBL/GenBank/DDBJ whole genome shotgun (WGS) entry which is preliminary data.</text>
</comment>
<sequence length="356" mass="41488">MNSLLKRQIRKYFPSEFMDDERFEDFFNAVEESYKTNDEQLSMIQLAMKISSDELFSANRKLKSEAESQKEILDRLKSVMATLDINNRAEKDQTDEEINVSNLATYIEEQSREIAKINKDQEKLLKKLEKKNQVLSDYAHMVSHDLKSPLRSINSLVTWMQQDYADKIDKHGIKNLNIILQSVEKMDALITGILNYSTIDQEDLDIYEVDTHHLVTEIKQIIYCPSNIKIEILNELPIVKGDKFRLQQLFQNLIQNAVKSIDKPEGLIKIGVEENSNYYKYSIEDNGKGIEKDHFNKIFQIFEKIDNDFTSTGIGLSIVKKIIDFYGGKIWLESELSKGTIFYFTLPKQNYYGRET</sequence>
<dbReference type="InterPro" id="IPR036890">
    <property type="entry name" value="HATPase_C_sf"/>
</dbReference>
<evidence type="ECO:0000256" key="4">
    <source>
        <dbReference type="ARBA" id="ARBA00022679"/>
    </source>
</evidence>
<dbReference type="PROSITE" id="PS50109">
    <property type="entry name" value="HIS_KIN"/>
    <property type="match status" value="1"/>
</dbReference>
<accession>A0ABV8HAC8</accession>
<dbReference type="InterPro" id="IPR005467">
    <property type="entry name" value="His_kinase_dom"/>
</dbReference>
<dbReference type="InterPro" id="IPR003594">
    <property type="entry name" value="HATPase_dom"/>
</dbReference>
<name>A0ABV8HAC8_9FLAO</name>
<dbReference type="InterPro" id="IPR004358">
    <property type="entry name" value="Sig_transdc_His_kin-like_C"/>
</dbReference>
<evidence type="ECO:0000256" key="2">
    <source>
        <dbReference type="ARBA" id="ARBA00012438"/>
    </source>
</evidence>
<dbReference type="PRINTS" id="PR00344">
    <property type="entry name" value="BCTRLSENSOR"/>
</dbReference>
<keyword evidence="8" id="KW-0547">Nucleotide-binding</keyword>
<dbReference type="GO" id="GO:0005524">
    <property type="term" value="F:ATP binding"/>
    <property type="evidence" value="ECO:0007669"/>
    <property type="project" value="UniProtKB-KW"/>
</dbReference>
<dbReference type="PANTHER" id="PTHR42878">
    <property type="entry name" value="TWO-COMPONENT HISTIDINE KINASE"/>
    <property type="match status" value="1"/>
</dbReference>
<gene>
    <name evidence="8" type="ORF">ACFOS1_16590</name>
</gene>
<dbReference type="Pfam" id="PF00512">
    <property type="entry name" value="HisKA"/>
    <property type="match status" value="1"/>
</dbReference>
<dbReference type="CDD" id="cd00082">
    <property type="entry name" value="HisKA"/>
    <property type="match status" value="1"/>
</dbReference>
<dbReference type="InterPro" id="IPR036097">
    <property type="entry name" value="HisK_dim/P_sf"/>
</dbReference>
<reference evidence="9" key="1">
    <citation type="journal article" date="2019" name="Int. J. Syst. Evol. Microbiol.">
        <title>The Global Catalogue of Microorganisms (GCM) 10K type strain sequencing project: providing services to taxonomists for standard genome sequencing and annotation.</title>
        <authorList>
            <consortium name="The Broad Institute Genomics Platform"/>
            <consortium name="The Broad Institute Genome Sequencing Center for Infectious Disease"/>
            <person name="Wu L."/>
            <person name="Ma J."/>
        </authorList>
    </citation>
    <scope>NUCLEOTIDE SEQUENCE [LARGE SCALE GENOMIC DNA]</scope>
    <source>
        <strain evidence="9">CECT 9128</strain>
    </source>
</reference>
<comment type="catalytic activity">
    <reaction evidence="1">
        <text>ATP + protein L-histidine = ADP + protein N-phospho-L-histidine.</text>
        <dbReference type="EC" id="2.7.13.3"/>
    </reaction>
</comment>
<keyword evidence="5" id="KW-0418">Kinase</keyword>
<dbReference type="Pfam" id="PF02518">
    <property type="entry name" value="HATPase_c"/>
    <property type="match status" value="1"/>
</dbReference>
<dbReference type="EC" id="2.7.13.3" evidence="2"/>
<evidence type="ECO:0000259" key="7">
    <source>
        <dbReference type="PROSITE" id="PS50109"/>
    </source>
</evidence>
<dbReference type="SUPFAM" id="SSF55874">
    <property type="entry name" value="ATPase domain of HSP90 chaperone/DNA topoisomerase II/histidine kinase"/>
    <property type="match status" value="1"/>
</dbReference>
<feature type="coiled-coil region" evidence="6">
    <location>
        <begin position="107"/>
        <end position="138"/>
    </location>
</feature>
<dbReference type="SUPFAM" id="SSF47384">
    <property type="entry name" value="Homodimeric domain of signal transducing histidine kinase"/>
    <property type="match status" value="1"/>
</dbReference>
<dbReference type="Gene3D" id="1.10.287.130">
    <property type="match status" value="1"/>
</dbReference>
<keyword evidence="6" id="KW-0175">Coiled coil</keyword>
<proteinExistence type="predicted"/>
<dbReference type="PANTHER" id="PTHR42878:SF15">
    <property type="entry name" value="BACTERIOPHYTOCHROME"/>
    <property type="match status" value="1"/>
</dbReference>
<dbReference type="InterPro" id="IPR003661">
    <property type="entry name" value="HisK_dim/P_dom"/>
</dbReference>
<keyword evidence="4" id="KW-0808">Transferase</keyword>
<evidence type="ECO:0000313" key="9">
    <source>
        <dbReference type="Proteomes" id="UP001595793"/>
    </source>
</evidence>
<evidence type="ECO:0000256" key="3">
    <source>
        <dbReference type="ARBA" id="ARBA00022553"/>
    </source>
</evidence>
<evidence type="ECO:0000313" key="8">
    <source>
        <dbReference type="EMBL" id="MFC4029043.1"/>
    </source>
</evidence>
<evidence type="ECO:0000256" key="1">
    <source>
        <dbReference type="ARBA" id="ARBA00000085"/>
    </source>
</evidence>
<dbReference type="Gene3D" id="3.30.565.10">
    <property type="entry name" value="Histidine kinase-like ATPase, C-terminal domain"/>
    <property type="match status" value="1"/>
</dbReference>